<dbReference type="FunCoup" id="A0A420WL30">
    <property type="interactions" value="318"/>
</dbReference>
<protein>
    <recommendedName>
        <fullName evidence="5">5-formyltetrahydrofolate cyclo-ligase</fullName>
        <ecNumber evidence="5">6.3.3.2</ecNumber>
    </recommendedName>
</protein>
<evidence type="ECO:0000256" key="3">
    <source>
        <dbReference type="ARBA" id="ARBA00022840"/>
    </source>
</evidence>
<dbReference type="GO" id="GO:0030272">
    <property type="term" value="F:5-formyltetrahydrofolate cyclo-ligase activity"/>
    <property type="evidence" value="ECO:0007669"/>
    <property type="project" value="UniProtKB-EC"/>
</dbReference>
<dbReference type="Gene3D" id="3.40.50.10420">
    <property type="entry name" value="NagB/RpiA/CoA transferase-like"/>
    <property type="match status" value="1"/>
</dbReference>
<dbReference type="PIRSF" id="PIRSF006806">
    <property type="entry name" value="FTHF_cligase"/>
    <property type="match status" value="1"/>
</dbReference>
<evidence type="ECO:0000256" key="2">
    <source>
        <dbReference type="ARBA" id="ARBA00022741"/>
    </source>
</evidence>
<dbReference type="GO" id="GO:0009396">
    <property type="term" value="P:folic acid-containing compound biosynthetic process"/>
    <property type="evidence" value="ECO:0007669"/>
    <property type="project" value="TreeGrafter"/>
</dbReference>
<gene>
    <name evidence="6" type="ORF">DES40_0922</name>
</gene>
<dbReference type="Pfam" id="PF01812">
    <property type="entry name" value="5-FTHF_cyc-lig"/>
    <property type="match status" value="1"/>
</dbReference>
<keyword evidence="6" id="KW-0436">Ligase</keyword>
<dbReference type="PANTHER" id="PTHR23407">
    <property type="entry name" value="ATPASE INHIBITOR/5-FORMYLTETRAHYDROFOLATE CYCLO-LIGASE"/>
    <property type="match status" value="1"/>
</dbReference>
<evidence type="ECO:0000313" key="7">
    <source>
        <dbReference type="Proteomes" id="UP000282211"/>
    </source>
</evidence>
<sequence length="168" mass="18280">MQCQDTSAGVELIRHFPAVQFRGASIGGYWPLSGEINICPLMQALQNGGHCIGLPRILGPELPLEFRLWTQGGELYPGPFKTLQPASTKPVIIPELVLVPLLAFTADGARLGYGGGYYDRTIECLRRNHNVFACGVAYAGQETANLPTEAHDVSLDAILTQDYFKAFS</sequence>
<comment type="similarity">
    <text evidence="1 5">Belongs to the 5-formyltetrahydrofolate cyclo-ligase family.</text>
</comment>
<dbReference type="AlphaFoldDB" id="A0A420WL30"/>
<name>A0A420WL30_9PROT</name>
<dbReference type="PANTHER" id="PTHR23407:SF1">
    <property type="entry name" value="5-FORMYLTETRAHYDROFOLATE CYCLO-LIGASE"/>
    <property type="match status" value="1"/>
</dbReference>
<dbReference type="InterPro" id="IPR002698">
    <property type="entry name" value="FTHF_cligase"/>
</dbReference>
<comment type="catalytic activity">
    <reaction evidence="5">
        <text>(6S)-5-formyl-5,6,7,8-tetrahydrofolate + ATP = (6R)-5,10-methenyltetrahydrofolate + ADP + phosphate</text>
        <dbReference type="Rhea" id="RHEA:10488"/>
        <dbReference type="ChEBI" id="CHEBI:30616"/>
        <dbReference type="ChEBI" id="CHEBI:43474"/>
        <dbReference type="ChEBI" id="CHEBI:57455"/>
        <dbReference type="ChEBI" id="CHEBI:57457"/>
        <dbReference type="ChEBI" id="CHEBI:456216"/>
        <dbReference type="EC" id="6.3.3.2"/>
    </reaction>
</comment>
<dbReference type="InterPro" id="IPR037171">
    <property type="entry name" value="NagB/RpiA_transferase-like"/>
</dbReference>
<accession>A0A420WL30</accession>
<dbReference type="Proteomes" id="UP000282211">
    <property type="component" value="Unassembled WGS sequence"/>
</dbReference>
<dbReference type="GO" id="GO:0035999">
    <property type="term" value="P:tetrahydrofolate interconversion"/>
    <property type="evidence" value="ECO:0007669"/>
    <property type="project" value="TreeGrafter"/>
</dbReference>
<keyword evidence="3 4" id="KW-0067">ATP-binding</keyword>
<keyword evidence="7" id="KW-1185">Reference proteome</keyword>
<dbReference type="InterPro" id="IPR024185">
    <property type="entry name" value="FTHF_cligase-like_sf"/>
</dbReference>
<dbReference type="InParanoid" id="A0A420WL30"/>
<reference evidence="6 7" key="1">
    <citation type="submission" date="2018-10" db="EMBL/GenBank/DDBJ databases">
        <title>Genomic Encyclopedia of Type Strains, Phase IV (KMG-IV): sequencing the most valuable type-strain genomes for metagenomic binning, comparative biology and taxonomic classification.</title>
        <authorList>
            <person name="Goeker M."/>
        </authorList>
    </citation>
    <scope>NUCLEOTIDE SEQUENCE [LARGE SCALE GENOMIC DNA]</scope>
    <source>
        <strain evidence="6 7">DSM 22008</strain>
    </source>
</reference>
<organism evidence="6 7">
    <name type="scientific">Litorimonas taeanensis</name>
    <dbReference type="NCBI Taxonomy" id="568099"/>
    <lineage>
        <taxon>Bacteria</taxon>
        <taxon>Pseudomonadati</taxon>
        <taxon>Pseudomonadota</taxon>
        <taxon>Alphaproteobacteria</taxon>
        <taxon>Maricaulales</taxon>
        <taxon>Robiginitomaculaceae</taxon>
    </lineage>
</organism>
<evidence type="ECO:0000256" key="4">
    <source>
        <dbReference type="PIRSR" id="PIRSR006806-1"/>
    </source>
</evidence>
<dbReference type="GO" id="GO:0046872">
    <property type="term" value="F:metal ion binding"/>
    <property type="evidence" value="ECO:0007669"/>
    <property type="project" value="UniProtKB-KW"/>
</dbReference>
<dbReference type="NCBIfam" id="TIGR02727">
    <property type="entry name" value="MTHFS_bact"/>
    <property type="match status" value="1"/>
</dbReference>
<dbReference type="SUPFAM" id="SSF100950">
    <property type="entry name" value="NagB/RpiA/CoA transferase-like"/>
    <property type="match status" value="1"/>
</dbReference>
<evidence type="ECO:0000313" key="6">
    <source>
        <dbReference type="EMBL" id="RKQ71595.1"/>
    </source>
</evidence>
<feature type="binding site" evidence="4">
    <location>
        <position position="35"/>
    </location>
    <ligand>
        <name>substrate</name>
    </ligand>
</feature>
<keyword evidence="2 4" id="KW-0547">Nucleotide-binding</keyword>
<dbReference type="GO" id="GO:0005524">
    <property type="term" value="F:ATP binding"/>
    <property type="evidence" value="ECO:0007669"/>
    <property type="project" value="UniProtKB-KW"/>
</dbReference>
<dbReference type="EC" id="6.3.3.2" evidence="5"/>
<evidence type="ECO:0000256" key="1">
    <source>
        <dbReference type="ARBA" id="ARBA00010638"/>
    </source>
</evidence>
<dbReference type="EMBL" id="RBII01000001">
    <property type="protein sequence ID" value="RKQ71595.1"/>
    <property type="molecule type" value="Genomic_DNA"/>
</dbReference>
<comment type="caution">
    <text evidence="6">The sequence shown here is derived from an EMBL/GenBank/DDBJ whole genome shotgun (WGS) entry which is preliminary data.</text>
</comment>
<keyword evidence="5" id="KW-0479">Metal-binding</keyword>
<evidence type="ECO:0000256" key="5">
    <source>
        <dbReference type="RuleBase" id="RU361279"/>
    </source>
</evidence>
<keyword evidence="5" id="KW-0460">Magnesium</keyword>
<proteinExistence type="inferred from homology"/>
<feature type="binding site" evidence="4">
    <location>
        <begin position="110"/>
        <end position="118"/>
    </location>
    <ligand>
        <name>ATP</name>
        <dbReference type="ChEBI" id="CHEBI:30616"/>
    </ligand>
</feature>
<comment type="cofactor">
    <cofactor evidence="5">
        <name>Mg(2+)</name>
        <dbReference type="ChEBI" id="CHEBI:18420"/>
    </cofactor>
</comment>